<organism evidence="3 4">
    <name type="scientific">Parabacteroides distasonis</name>
    <dbReference type="NCBI Taxonomy" id="823"/>
    <lineage>
        <taxon>Bacteria</taxon>
        <taxon>Pseudomonadati</taxon>
        <taxon>Bacteroidota</taxon>
        <taxon>Bacteroidia</taxon>
        <taxon>Bacteroidales</taxon>
        <taxon>Tannerellaceae</taxon>
        <taxon>Parabacteroides</taxon>
    </lineage>
</organism>
<evidence type="ECO:0008006" key="5">
    <source>
        <dbReference type="Google" id="ProtNLM"/>
    </source>
</evidence>
<feature type="region of interest" description="Disordered" evidence="1">
    <location>
        <begin position="462"/>
        <end position="483"/>
    </location>
</feature>
<dbReference type="PROSITE" id="PS51257">
    <property type="entry name" value="PROKAR_LIPOPROTEIN"/>
    <property type="match status" value="1"/>
</dbReference>
<evidence type="ECO:0000313" key="3">
    <source>
        <dbReference type="EMBL" id="OUP17759.1"/>
    </source>
</evidence>
<name>A0A1Y4IGR3_PARDI</name>
<proteinExistence type="predicted"/>
<protein>
    <recommendedName>
        <fullName evidence="5">Fimbrial subunit protein C-terminal domain-containing protein</fullName>
    </recommendedName>
</protein>
<comment type="caution">
    <text evidence="3">The sequence shown here is derived from an EMBL/GenBank/DDBJ whole genome shotgun (WGS) entry which is preliminary data.</text>
</comment>
<sequence>MKKKYFLSAIALCGLMTLASCGSDDDPIPEKGGNEPEVAAGEQVIILDMQDTDVLSTKSRPLYSTTNQGSEKVTDVKLLVFQATAEGNKLKKVIHVPNWNSTSSEYNYGRKRTIKLTGDDKLKADDFGGSLDVNITILAVGQDETKDLIPAPFKVNSQTIPALAIGTGLTTDAIWNAGAKAGEGFLKTDKVTYPEYDKLSVKDNGAASVVSEIFSGQSKPVQVNIKDGIGITVLLKRQVAGVLGYFNRIPAYVKDGDEGAYKSVGAIRLVSSVRNTQVDLTTQLDQQTDDTTNGTKLERVMNGFAASATADANFGTGDANRTKDAYTIYQIDLTKWFTDSYTTDKTKGFWEDSKALIKEDENGTKFDIPLLGDSKGWVNGINSTNDFPTVATGSVLAGEFMIPFNGIAANSTFELQLLDSIGSQVLKTWKVKLDAVSQDPDYNDGETVYNIYRNHLYQLGLRGKGDSPENPGTDPDKPQPLDKDQELIIKINDQWEFIHDMEIE</sequence>
<evidence type="ECO:0000313" key="4">
    <source>
        <dbReference type="Proteomes" id="UP000195950"/>
    </source>
</evidence>
<feature type="chain" id="PRO_5012169808" description="Fimbrial subunit protein C-terminal domain-containing protein" evidence="2">
    <location>
        <begin position="23"/>
        <end position="504"/>
    </location>
</feature>
<dbReference type="Proteomes" id="UP000195950">
    <property type="component" value="Unassembled WGS sequence"/>
</dbReference>
<keyword evidence="2" id="KW-0732">Signal</keyword>
<reference evidence="4" key="1">
    <citation type="submission" date="2017-04" db="EMBL/GenBank/DDBJ databases">
        <title>Function of individual gut microbiota members based on whole genome sequencing of pure cultures obtained from chicken caecum.</title>
        <authorList>
            <person name="Medvecky M."/>
            <person name="Cejkova D."/>
            <person name="Polansky O."/>
            <person name="Karasova D."/>
            <person name="Kubasova T."/>
            <person name="Cizek A."/>
            <person name="Rychlik I."/>
        </authorList>
    </citation>
    <scope>NUCLEOTIDE SEQUENCE [LARGE SCALE GENOMIC DNA]</scope>
    <source>
        <strain evidence="4">An199</strain>
    </source>
</reference>
<gene>
    <name evidence="3" type="ORF">B5F32_13360</name>
</gene>
<accession>A0A1Y4IGR3</accession>
<dbReference type="AlphaFoldDB" id="A0A1Y4IGR3"/>
<feature type="compositionally biased region" description="Basic and acidic residues" evidence="1">
    <location>
        <begin position="474"/>
        <end position="483"/>
    </location>
</feature>
<evidence type="ECO:0000256" key="1">
    <source>
        <dbReference type="SAM" id="MobiDB-lite"/>
    </source>
</evidence>
<evidence type="ECO:0000256" key="2">
    <source>
        <dbReference type="SAM" id="SignalP"/>
    </source>
</evidence>
<feature type="signal peptide" evidence="2">
    <location>
        <begin position="1"/>
        <end position="22"/>
    </location>
</feature>
<dbReference type="EMBL" id="NFJX01000012">
    <property type="protein sequence ID" value="OUP17759.1"/>
    <property type="molecule type" value="Genomic_DNA"/>
</dbReference>